<evidence type="ECO:0000313" key="2">
    <source>
        <dbReference type="WBParaSite" id="JU765_v2.g12742.t1"/>
    </source>
</evidence>
<accession>A0AC34Q456</accession>
<organism evidence="1 2">
    <name type="scientific">Panagrolaimus sp. JU765</name>
    <dbReference type="NCBI Taxonomy" id="591449"/>
    <lineage>
        <taxon>Eukaryota</taxon>
        <taxon>Metazoa</taxon>
        <taxon>Ecdysozoa</taxon>
        <taxon>Nematoda</taxon>
        <taxon>Chromadorea</taxon>
        <taxon>Rhabditida</taxon>
        <taxon>Tylenchina</taxon>
        <taxon>Panagrolaimomorpha</taxon>
        <taxon>Panagrolaimoidea</taxon>
        <taxon>Panagrolaimidae</taxon>
        <taxon>Panagrolaimus</taxon>
    </lineage>
</organism>
<dbReference type="WBParaSite" id="JU765_v2.g12742.t1">
    <property type="protein sequence ID" value="JU765_v2.g12742.t1"/>
    <property type="gene ID" value="JU765_v2.g12742"/>
</dbReference>
<reference evidence="2" key="1">
    <citation type="submission" date="2022-11" db="UniProtKB">
        <authorList>
            <consortium name="WormBaseParasite"/>
        </authorList>
    </citation>
    <scope>IDENTIFICATION</scope>
</reference>
<dbReference type="Proteomes" id="UP000887576">
    <property type="component" value="Unplaced"/>
</dbReference>
<proteinExistence type="predicted"/>
<name>A0AC34Q456_9BILA</name>
<sequence length="556" mass="63971">MSRLEVPLVKVTLEDIKKNGFMKFLSELRTSPIYFNIPVILGCSGITESNLYIGVKHDRSSGHVEDLSLSSVSYLYPNSASKIWICIDRKFYPQLVRIAQKIEQNNGVGQQKTREGCPHPLGHKDIIFPVETLEIHGIDYFLVEQKPNTMVVVSEAVYHQVCNLGNNLAEAVNFACQRWQVIGRTIKNCSCSNPRKDYHQSDWEPARRLLLDKEEELKALFASKIVPESGIGTAGRRHCLIRWTKECSSTCSSVSETAVSEVFMQNQSNETVPETQHVKEATEENLPLTIDLDIAPSNELQSDIEMPTLESPCSPVLLTNNRIFAVVPLPLDMESTGQSLENNNEIGQRLNFVQEPSENAITYNERSGTDYGRAAGCITRAKRLKSTAELSENEKQNRRQRKCQYQRNYLNKRDLQQVQMDKGLHSIEVQLASIRKRQMQEATAMRWTDLNTRMELLQARKNEIEREKDLFKVVRNIFGENKELRKLVYAQGYADYEIVRDYCSTENGMLTVMLKEMQKIKSKHLAFWRTVFDSKESCENFFNVQLELRRPWKDPW</sequence>
<protein>
    <submittedName>
        <fullName evidence="2">JmjC domain-containing protein</fullName>
    </submittedName>
</protein>
<evidence type="ECO:0000313" key="1">
    <source>
        <dbReference type="Proteomes" id="UP000887576"/>
    </source>
</evidence>